<organism evidence="1 2">
    <name type="scientific">Haloferax larsenii</name>
    <dbReference type="NCBI Taxonomy" id="302484"/>
    <lineage>
        <taxon>Archaea</taxon>
        <taxon>Methanobacteriati</taxon>
        <taxon>Methanobacteriota</taxon>
        <taxon>Stenosarchaea group</taxon>
        <taxon>Halobacteria</taxon>
        <taxon>Halobacteriales</taxon>
        <taxon>Haloferacaceae</taxon>
        <taxon>Haloferax</taxon>
    </lineage>
</organism>
<reference evidence="1 2" key="1">
    <citation type="submission" date="2016-10" db="EMBL/GenBank/DDBJ databases">
        <authorList>
            <person name="de Groot N.N."/>
        </authorList>
    </citation>
    <scope>NUCLEOTIDE SEQUENCE [LARGE SCALE GENOMIC DNA]</scope>
    <source>
        <strain evidence="1 2">CDM_5</strain>
    </source>
</reference>
<gene>
    <name evidence="1" type="ORF">SAMN04488691_103219</name>
</gene>
<dbReference type="OrthoDB" id="203475at2157"/>
<dbReference type="RefSeq" id="WP_211608541.1">
    <property type="nucleotide sequence ID" value="NZ_FOAD01000003.1"/>
</dbReference>
<name>A0A1H7N7Q0_HALLR</name>
<protein>
    <submittedName>
        <fullName evidence="1">Uncharacterized protein</fullName>
    </submittedName>
</protein>
<accession>A0A1H7N7Q0</accession>
<sequence>MTTTTETELVLDGLRFWAGSWPRRATKYQRWATTPEEAAELILDAEDDPQNWPFISVYSFPEGHTKDGNVPRIDRLFIDLDVPDTGEYRSGEQSDPTAAWIRDMSRLLVRARKVARFLLKTASPESWQVVLSGHKGIHIDLVFPPISTANGDFSQFINGINSYSMALKDYIIEATGLDDLEDYIDVDSSDLGRLRRVPNTKHLGASQAFGEDRFCVPVTLKELATMRPRDYIELTRQRRELDSRFRPVPNEKAAEVLTQRIRNAPSSTRSTGGSSYDPNRVKAYEEAANENIGVDDLGFVLSDRPCVAAFSERDDAFSHRAQSHYFEMYAITQMMDKGVPIETMVEFFRGLPDFDEDYTRERIETYISLGYSPMKCETVWQKAPTFCLQNSCGIWAGERARQ</sequence>
<evidence type="ECO:0000313" key="1">
    <source>
        <dbReference type="EMBL" id="SEL19636.1"/>
    </source>
</evidence>
<dbReference type="EMBL" id="FOAD01000003">
    <property type="protein sequence ID" value="SEL19636.1"/>
    <property type="molecule type" value="Genomic_DNA"/>
</dbReference>
<dbReference type="AlphaFoldDB" id="A0A1H7N7Q0"/>
<proteinExistence type="predicted"/>
<dbReference type="Proteomes" id="UP000183894">
    <property type="component" value="Unassembled WGS sequence"/>
</dbReference>
<evidence type="ECO:0000313" key="2">
    <source>
        <dbReference type="Proteomes" id="UP000183894"/>
    </source>
</evidence>